<name>A0ABU0H2J7_9HYPH</name>
<keyword evidence="12" id="KW-1185">Reference proteome</keyword>
<dbReference type="PROSITE" id="PS50929">
    <property type="entry name" value="ABC_TM1F"/>
    <property type="match status" value="1"/>
</dbReference>
<dbReference type="InterPro" id="IPR036640">
    <property type="entry name" value="ABC1_TM_sf"/>
</dbReference>
<evidence type="ECO:0000256" key="1">
    <source>
        <dbReference type="ARBA" id="ARBA00004651"/>
    </source>
</evidence>
<gene>
    <name evidence="11" type="ORF">QO014_000370</name>
</gene>
<feature type="transmembrane region" description="Helical" evidence="8">
    <location>
        <begin position="127"/>
        <end position="154"/>
    </location>
</feature>
<feature type="transmembrane region" description="Helical" evidence="8">
    <location>
        <begin position="160"/>
        <end position="179"/>
    </location>
</feature>
<keyword evidence="7 8" id="KW-0472">Membrane</keyword>
<evidence type="ECO:0000259" key="10">
    <source>
        <dbReference type="PROSITE" id="PS50929"/>
    </source>
</evidence>
<dbReference type="PROSITE" id="PS00211">
    <property type="entry name" value="ABC_TRANSPORTER_1"/>
    <property type="match status" value="1"/>
</dbReference>
<dbReference type="PANTHER" id="PTHR24221">
    <property type="entry name" value="ATP-BINDING CASSETTE SUB-FAMILY B"/>
    <property type="match status" value="1"/>
</dbReference>
<dbReference type="SUPFAM" id="SSF90123">
    <property type="entry name" value="ABC transporter transmembrane region"/>
    <property type="match status" value="1"/>
</dbReference>
<keyword evidence="3 8" id="KW-0812">Transmembrane</keyword>
<evidence type="ECO:0000256" key="8">
    <source>
        <dbReference type="SAM" id="Phobius"/>
    </source>
</evidence>
<evidence type="ECO:0000256" key="3">
    <source>
        <dbReference type="ARBA" id="ARBA00022692"/>
    </source>
</evidence>
<evidence type="ECO:0000313" key="11">
    <source>
        <dbReference type="EMBL" id="MDQ0436000.1"/>
    </source>
</evidence>
<dbReference type="InterPro" id="IPR027417">
    <property type="entry name" value="P-loop_NTPase"/>
</dbReference>
<accession>A0ABU0H2J7</accession>
<dbReference type="Pfam" id="PF00005">
    <property type="entry name" value="ABC_tran"/>
    <property type="match status" value="1"/>
</dbReference>
<dbReference type="EMBL" id="JAUSVO010000001">
    <property type="protein sequence ID" value="MDQ0436000.1"/>
    <property type="molecule type" value="Genomic_DNA"/>
</dbReference>
<feature type="transmembrane region" description="Helical" evidence="8">
    <location>
        <begin position="239"/>
        <end position="262"/>
    </location>
</feature>
<dbReference type="Proteomes" id="UP001241603">
    <property type="component" value="Unassembled WGS sequence"/>
</dbReference>
<dbReference type="Gene3D" id="3.40.50.300">
    <property type="entry name" value="P-loop containing nucleotide triphosphate hydrolases"/>
    <property type="match status" value="1"/>
</dbReference>
<organism evidence="11 12">
    <name type="scientific">Kaistia dalseonensis</name>
    <dbReference type="NCBI Taxonomy" id="410840"/>
    <lineage>
        <taxon>Bacteria</taxon>
        <taxon>Pseudomonadati</taxon>
        <taxon>Pseudomonadota</taxon>
        <taxon>Alphaproteobacteria</taxon>
        <taxon>Hyphomicrobiales</taxon>
        <taxon>Kaistiaceae</taxon>
        <taxon>Kaistia</taxon>
    </lineage>
</organism>
<sequence>MKVLVPLFAARWRGLALALLLAATTLAAGVALLGVSGWFLTGAAITTAAASFNLFGPSSMVRGFSFLRIASRYGERITGHATTLAILSDLRVWLFGRLIPLVPFKGQDERTGDFVSRLTGDVETLDLVFLQVIAPLATALFAALGLGLFLWFVMPTAMPVALVGLGVSAIGAPLLLALSGRRSGAAVIRAMSDMRIAALDGVDGQADLVALGAVPLSRQAFGAAAADVRVARLKQARGVALGAGAAQFGAGLTVIGVLWTGLQAIETGDIGGPLMVGALLAVMAAFEVTGPILRGAGRIGQSMAAARRMQAISGAEPAIRDPARPIALPPGGVLELEGVRFGYSAARPVLAGINLRLGEGERIALVGGSGSGKSTLLGLLLRLSDVDAGSIRLAGLDIRDIRLVDLRSRIALLSQDAPVFIGTVRDNLLIGDPAADDATLHAALRRARLDDFVRGLPEGLDSWLGESGATLSAGQARRLCLARTLLAPAEILLLDEPTAGLDRDTEAAFLADLVTATAGRAVILATHAALPDGAVDRVYRFEAGRLAPG</sequence>
<feature type="domain" description="ABC transmembrane type-1" evidence="10">
    <location>
        <begin position="21"/>
        <end position="305"/>
    </location>
</feature>
<evidence type="ECO:0000256" key="4">
    <source>
        <dbReference type="ARBA" id="ARBA00022741"/>
    </source>
</evidence>
<dbReference type="InterPro" id="IPR014223">
    <property type="entry name" value="ABC_CydC/D"/>
</dbReference>
<evidence type="ECO:0000256" key="6">
    <source>
        <dbReference type="ARBA" id="ARBA00022989"/>
    </source>
</evidence>
<dbReference type="InterPro" id="IPR003439">
    <property type="entry name" value="ABC_transporter-like_ATP-bd"/>
</dbReference>
<dbReference type="PROSITE" id="PS50893">
    <property type="entry name" value="ABC_TRANSPORTER_2"/>
    <property type="match status" value="1"/>
</dbReference>
<comment type="subcellular location">
    <subcellularLocation>
        <location evidence="1">Cell membrane</location>
        <topology evidence="1">Multi-pass membrane protein</topology>
    </subcellularLocation>
</comment>
<dbReference type="Gene3D" id="1.20.1560.10">
    <property type="entry name" value="ABC transporter type 1, transmembrane domain"/>
    <property type="match status" value="1"/>
</dbReference>
<dbReference type="SMART" id="SM00382">
    <property type="entry name" value="AAA"/>
    <property type="match status" value="1"/>
</dbReference>
<protein>
    <submittedName>
        <fullName evidence="11">ATP-binding cassette subfamily C protein CydC</fullName>
    </submittedName>
</protein>
<evidence type="ECO:0000313" key="12">
    <source>
        <dbReference type="Proteomes" id="UP001241603"/>
    </source>
</evidence>
<reference evidence="11 12" key="1">
    <citation type="submission" date="2023-07" db="EMBL/GenBank/DDBJ databases">
        <title>Genomic Encyclopedia of Type Strains, Phase IV (KMG-IV): sequencing the most valuable type-strain genomes for metagenomic binning, comparative biology and taxonomic classification.</title>
        <authorList>
            <person name="Goeker M."/>
        </authorList>
    </citation>
    <scope>NUCLEOTIDE SEQUENCE [LARGE SCALE GENOMIC DNA]</scope>
    <source>
        <strain evidence="11 12">B6-8</strain>
    </source>
</reference>
<dbReference type="GO" id="GO:0005524">
    <property type="term" value="F:ATP binding"/>
    <property type="evidence" value="ECO:0007669"/>
    <property type="project" value="UniProtKB-KW"/>
</dbReference>
<dbReference type="InterPro" id="IPR003593">
    <property type="entry name" value="AAA+_ATPase"/>
</dbReference>
<feature type="domain" description="ABC transporter" evidence="9">
    <location>
        <begin position="334"/>
        <end position="549"/>
    </location>
</feature>
<evidence type="ECO:0000256" key="5">
    <source>
        <dbReference type="ARBA" id="ARBA00022840"/>
    </source>
</evidence>
<keyword evidence="6 8" id="KW-1133">Transmembrane helix</keyword>
<dbReference type="InterPro" id="IPR011527">
    <property type="entry name" value="ABC1_TM_dom"/>
</dbReference>
<evidence type="ECO:0000259" key="9">
    <source>
        <dbReference type="PROSITE" id="PS50893"/>
    </source>
</evidence>
<evidence type="ECO:0000256" key="7">
    <source>
        <dbReference type="ARBA" id="ARBA00023136"/>
    </source>
</evidence>
<keyword evidence="4" id="KW-0547">Nucleotide-binding</keyword>
<keyword evidence="5 11" id="KW-0067">ATP-binding</keyword>
<dbReference type="SUPFAM" id="SSF52540">
    <property type="entry name" value="P-loop containing nucleoside triphosphate hydrolases"/>
    <property type="match status" value="1"/>
</dbReference>
<comment type="caution">
    <text evidence="11">The sequence shown here is derived from an EMBL/GenBank/DDBJ whole genome shotgun (WGS) entry which is preliminary data.</text>
</comment>
<evidence type="ECO:0000256" key="2">
    <source>
        <dbReference type="ARBA" id="ARBA00005417"/>
    </source>
</evidence>
<comment type="similarity">
    <text evidence="2">Belongs to the ABC transporter superfamily.</text>
</comment>
<proteinExistence type="inferred from homology"/>
<feature type="transmembrane region" description="Helical" evidence="8">
    <location>
        <begin position="274"/>
        <end position="293"/>
    </location>
</feature>
<dbReference type="NCBIfam" id="TIGR02868">
    <property type="entry name" value="CydC"/>
    <property type="match status" value="1"/>
</dbReference>
<dbReference type="RefSeq" id="WP_266346945.1">
    <property type="nucleotide sequence ID" value="NZ_JAPKNG010000001.1"/>
</dbReference>
<feature type="transmembrane region" description="Helical" evidence="8">
    <location>
        <begin position="37"/>
        <end position="55"/>
    </location>
</feature>
<dbReference type="PANTHER" id="PTHR24221:SF654">
    <property type="entry name" value="ATP-BINDING CASSETTE SUB-FAMILY B MEMBER 6"/>
    <property type="match status" value="1"/>
</dbReference>
<dbReference type="InterPro" id="IPR017871">
    <property type="entry name" value="ABC_transporter-like_CS"/>
</dbReference>
<dbReference type="InterPro" id="IPR039421">
    <property type="entry name" value="Type_1_exporter"/>
</dbReference>